<organism evidence="1 2">
    <name type="scientific">Chelonia mydas</name>
    <name type="common">Green sea-turtle</name>
    <name type="synonym">Chelonia agassizi</name>
    <dbReference type="NCBI Taxonomy" id="8469"/>
    <lineage>
        <taxon>Eukaryota</taxon>
        <taxon>Metazoa</taxon>
        <taxon>Chordata</taxon>
        <taxon>Craniata</taxon>
        <taxon>Vertebrata</taxon>
        <taxon>Euteleostomi</taxon>
        <taxon>Archelosauria</taxon>
        <taxon>Testudinata</taxon>
        <taxon>Testudines</taxon>
        <taxon>Cryptodira</taxon>
        <taxon>Durocryptodira</taxon>
        <taxon>Americhelydia</taxon>
        <taxon>Chelonioidea</taxon>
        <taxon>Cheloniidae</taxon>
        <taxon>Chelonia</taxon>
    </lineage>
</organism>
<sequence length="99" mass="10845">MYGAVTECPFASLAFWYMGIGLSAQGVNMNRLPGELLWEINENLLQQGDGTCKDSVLTLDSSSCCHKIVLICSIAIVSSPTQAVQRSYDTNITTKQLKR</sequence>
<evidence type="ECO:0000313" key="2">
    <source>
        <dbReference type="Proteomes" id="UP000031443"/>
    </source>
</evidence>
<dbReference type="EMBL" id="KB575444">
    <property type="protein sequence ID" value="EMP26879.1"/>
    <property type="molecule type" value="Genomic_DNA"/>
</dbReference>
<accession>M7AQK6</accession>
<proteinExistence type="predicted"/>
<reference evidence="2" key="1">
    <citation type="journal article" date="2013" name="Nat. Genet.">
        <title>The draft genomes of soft-shell turtle and green sea turtle yield insights into the development and evolution of the turtle-specific body plan.</title>
        <authorList>
            <person name="Wang Z."/>
            <person name="Pascual-Anaya J."/>
            <person name="Zadissa A."/>
            <person name="Li W."/>
            <person name="Niimura Y."/>
            <person name="Huang Z."/>
            <person name="Li C."/>
            <person name="White S."/>
            <person name="Xiong Z."/>
            <person name="Fang D."/>
            <person name="Wang B."/>
            <person name="Ming Y."/>
            <person name="Chen Y."/>
            <person name="Zheng Y."/>
            <person name="Kuraku S."/>
            <person name="Pignatelli M."/>
            <person name="Herrero J."/>
            <person name="Beal K."/>
            <person name="Nozawa M."/>
            <person name="Li Q."/>
            <person name="Wang J."/>
            <person name="Zhang H."/>
            <person name="Yu L."/>
            <person name="Shigenobu S."/>
            <person name="Wang J."/>
            <person name="Liu J."/>
            <person name="Flicek P."/>
            <person name="Searle S."/>
            <person name="Wang J."/>
            <person name="Kuratani S."/>
            <person name="Yin Y."/>
            <person name="Aken B."/>
            <person name="Zhang G."/>
            <person name="Irie N."/>
        </authorList>
    </citation>
    <scope>NUCLEOTIDE SEQUENCE [LARGE SCALE GENOMIC DNA]</scope>
</reference>
<keyword evidence="2" id="KW-1185">Reference proteome</keyword>
<name>M7AQK6_CHEMY</name>
<dbReference type="Proteomes" id="UP000031443">
    <property type="component" value="Unassembled WGS sequence"/>
</dbReference>
<gene>
    <name evidence="1" type="ORF">UY3_16039</name>
</gene>
<evidence type="ECO:0000313" key="1">
    <source>
        <dbReference type="EMBL" id="EMP26879.1"/>
    </source>
</evidence>
<protein>
    <submittedName>
        <fullName evidence="1">Uncharacterized protein</fullName>
    </submittedName>
</protein>
<dbReference type="AlphaFoldDB" id="M7AQK6"/>